<evidence type="ECO:0000256" key="4">
    <source>
        <dbReference type="ARBA" id="ARBA00023136"/>
    </source>
</evidence>
<name>A0A6A6QK03_9PEZI</name>
<proteinExistence type="inferred from homology"/>
<gene>
    <name evidence="9" type="ORF">BU16DRAFT_110965</name>
</gene>
<feature type="transmembrane region" description="Helical" evidence="7">
    <location>
        <begin position="174"/>
        <end position="195"/>
    </location>
</feature>
<evidence type="ECO:0000256" key="1">
    <source>
        <dbReference type="ARBA" id="ARBA00004141"/>
    </source>
</evidence>
<keyword evidence="10" id="KW-1185">Reference proteome</keyword>
<comment type="subcellular location">
    <subcellularLocation>
        <location evidence="1">Membrane</location>
        <topology evidence="1">Multi-pass membrane protein</topology>
    </subcellularLocation>
</comment>
<evidence type="ECO:0000256" key="7">
    <source>
        <dbReference type="SAM" id="Phobius"/>
    </source>
</evidence>
<feature type="domain" description="Rhodopsin" evidence="8">
    <location>
        <begin position="28"/>
        <end position="271"/>
    </location>
</feature>
<dbReference type="Pfam" id="PF20684">
    <property type="entry name" value="Fung_rhodopsin"/>
    <property type="match status" value="1"/>
</dbReference>
<keyword evidence="4 7" id="KW-0472">Membrane</keyword>
<feature type="transmembrane region" description="Helical" evidence="7">
    <location>
        <begin position="124"/>
        <end position="146"/>
    </location>
</feature>
<feature type="transmembrane region" description="Helical" evidence="7">
    <location>
        <begin position="91"/>
        <end position="112"/>
    </location>
</feature>
<feature type="region of interest" description="Disordered" evidence="6">
    <location>
        <begin position="340"/>
        <end position="362"/>
    </location>
</feature>
<evidence type="ECO:0000256" key="2">
    <source>
        <dbReference type="ARBA" id="ARBA00022692"/>
    </source>
</evidence>
<dbReference type="PANTHER" id="PTHR33048:SF123">
    <property type="entry name" value="INTEGRAL MEMBRANE PROTEIN"/>
    <property type="match status" value="1"/>
</dbReference>
<feature type="transmembrane region" description="Helical" evidence="7">
    <location>
        <begin position="12"/>
        <end position="30"/>
    </location>
</feature>
<evidence type="ECO:0000256" key="6">
    <source>
        <dbReference type="SAM" id="MobiDB-lite"/>
    </source>
</evidence>
<evidence type="ECO:0000256" key="3">
    <source>
        <dbReference type="ARBA" id="ARBA00022989"/>
    </source>
</evidence>
<dbReference type="GO" id="GO:0016020">
    <property type="term" value="C:membrane"/>
    <property type="evidence" value="ECO:0007669"/>
    <property type="project" value="UniProtKB-SubCell"/>
</dbReference>
<accession>A0A6A6QK03</accession>
<protein>
    <recommendedName>
        <fullName evidence="8">Rhodopsin domain-containing protein</fullName>
    </recommendedName>
</protein>
<dbReference type="Proteomes" id="UP000799750">
    <property type="component" value="Unassembled WGS sequence"/>
</dbReference>
<comment type="similarity">
    <text evidence="5">Belongs to the SAT4 family.</text>
</comment>
<dbReference type="EMBL" id="MU004194">
    <property type="protein sequence ID" value="KAF2492346.1"/>
    <property type="molecule type" value="Genomic_DNA"/>
</dbReference>
<evidence type="ECO:0000313" key="10">
    <source>
        <dbReference type="Proteomes" id="UP000799750"/>
    </source>
</evidence>
<evidence type="ECO:0000313" key="9">
    <source>
        <dbReference type="EMBL" id="KAF2492346.1"/>
    </source>
</evidence>
<evidence type="ECO:0000259" key="8">
    <source>
        <dbReference type="Pfam" id="PF20684"/>
    </source>
</evidence>
<organism evidence="9 10">
    <name type="scientific">Lophium mytilinum</name>
    <dbReference type="NCBI Taxonomy" id="390894"/>
    <lineage>
        <taxon>Eukaryota</taxon>
        <taxon>Fungi</taxon>
        <taxon>Dikarya</taxon>
        <taxon>Ascomycota</taxon>
        <taxon>Pezizomycotina</taxon>
        <taxon>Dothideomycetes</taxon>
        <taxon>Pleosporomycetidae</taxon>
        <taxon>Mytilinidiales</taxon>
        <taxon>Mytilinidiaceae</taxon>
        <taxon>Lophium</taxon>
    </lineage>
</organism>
<feature type="transmembrane region" description="Helical" evidence="7">
    <location>
        <begin position="243"/>
        <end position="263"/>
    </location>
</feature>
<feature type="transmembrane region" description="Helical" evidence="7">
    <location>
        <begin position="207"/>
        <end position="231"/>
    </location>
</feature>
<dbReference type="OrthoDB" id="3934549at2759"/>
<feature type="transmembrane region" description="Helical" evidence="7">
    <location>
        <begin position="42"/>
        <end position="62"/>
    </location>
</feature>
<feature type="compositionally biased region" description="Basic and acidic residues" evidence="6">
    <location>
        <begin position="352"/>
        <end position="362"/>
    </location>
</feature>
<dbReference type="InterPro" id="IPR049326">
    <property type="entry name" value="Rhodopsin_dom_fungi"/>
</dbReference>
<dbReference type="PANTHER" id="PTHR33048">
    <property type="entry name" value="PTH11-LIKE INTEGRAL MEMBRANE PROTEIN (AFU_ORTHOLOGUE AFUA_5G11245)"/>
    <property type="match status" value="1"/>
</dbReference>
<reference evidence="9" key="1">
    <citation type="journal article" date="2020" name="Stud. Mycol.">
        <title>101 Dothideomycetes genomes: a test case for predicting lifestyles and emergence of pathogens.</title>
        <authorList>
            <person name="Haridas S."/>
            <person name="Albert R."/>
            <person name="Binder M."/>
            <person name="Bloem J."/>
            <person name="Labutti K."/>
            <person name="Salamov A."/>
            <person name="Andreopoulos B."/>
            <person name="Baker S."/>
            <person name="Barry K."/>
            <person name="Bills G."/>
            <person name="Bluhm B."/>
            <person name="Cannon C."/>
            <person name="Castanera R."/>
            <person name="Culley D."/>
            <person name="Daum C."/>
            <person name="Ezra D."/>
            <person name="Gonzalez J."/>
            <person name="Henrissat B."/>
            <person name="Kuo A."/>
            <person name="Liang C."/>
            <person name="Lipzen A."/>
            <person name="Lutzoni F."/>
            <person name="Magnuson J."/>
            <person name="Mondo S."/>
            <person name="Nolan M."/>
            <person name="Ohm R."/>
            <person name="Pangilinan J."/>
            <person name="Park H.-J."/>
            <person name="Ramirez L."/>
            <person name="Alfaro M."/>
            <person name="Sun H."/>
            <person name="Tritt A."/>
            <person name="Yoshinaga Y."/>
            <person name="Zwiers L.-H."/>
            <person name="Turgeon B."/>
            <person name="Goodwin S."/>
            <person name="Spatafora J."/>
            <person name="Crous P."/>
            <person name="Grigoriev I."/>
        </authorList>
    </citation>
    <scope>NUCLEOTIDE SEQUENCE</scope>
    <source>
        <strain evidence="9">CBS 269.34</strain>
    </source>
</reference>
<dbReference type="InterPro" id="IPR052337">
    <property type="entry name" value="SAT4-like"/>
</dbReference>
<keyword evidence="2 7" id="KW-0812">Transmembrane</keyword>
<evidence type="ECO:0000256" key="5">
    <source>
        <dbReference type="ARBA" id="ARBA00038359"/>
    </source>
</evidence>
<sequence>MAPQALGPTVETTAFTLTSISTIVVATRFYCRYYVVGAIKIYDLVMLAALICTWGICTINVYQIRFGTGRHMEDQPSGDPTVLLEGTLKTWYVYQLAYLVDLSLVKFSILVFYRSIAARKVFRYVVDTTIGVVAAFTVAMVFVNAFECPKPSDAWSVEILFQGSGSCIDLHPLYYGQAAFNILSDVVILTLPIPVLMRLQMHKNKRLALVGIFSIGFIAVVASTIRVYALHVWATGTDTPYNAAYILVWSQIEINAAIVSASIPSLKPLFRHTFGGTTRNTTANYYSGRSGGSKPIGSATSAAVALKSLPSSATMTSSHTHKLYPVFGNESDEKLFCKKLTNTKGESDDDVESQRTRDQGPS</sequence>
<keyword evidence="3 7" id="KW-1133">Transmembrane helix</keyword>
<dbReference type="AlphaFoldDB" id="A0A6A6QK03"/>